<dbReference type="EMBL" id="CYXX01000010">
    <property type="protein sequence ID" value="CUN03786.1"/>
    <property type="molecule type" value="Genomic_DNA"/>
</dbReference>
<dbReference type="NCBIfam" id="NF047593">
    <property type="entry name" value="IS66_ISAeme5_TnpA"/>
    <property type="match status" value="1"/>
</dbReference>
<evidence type="ECO:0000313" key="2">
    <source>
        <dbReference type="Proteomes" id="UP000095453"/>
    </source>
</evidence>
<accession>A0A173TNI5</accession>
<reference evidence="1 2" key="1">
    <citation type="submission" date="2015-09" db="EMBL/GenBank/DDBJ databases">
        <authorList>
            <consortium name="Pathogen Informatics"/>
        </authorList>
    </citation>
    <scope>NUCLEOTIDE SEQUENCE [LARGE SCALE GENOMIC DNA]</scope>
    <source>
        <strain evidence="1 2">2789STDY5608887</strain>
    </source>
</reference>
<sequence>MRNKRRTDEEWLSLIQQCRSSGFSDRAWCEQNDFSKIVSCHGNAYVNFCVISV</sequence>
<protein>
    <submittedName>
        <fullName evidence="1">Uncharacterized protein</fullName>
    </submittedName>
</protein>
<dbReference type="RefSeq" id="WP_242853993.1">
    <property type="nucleotide sequence ID" value="NZ_CYXX01000010.1"/>
</dbReference>
<dbReference type="AlphaFoldDB" id="A0A173TNI5"/>
<evidence type="ECO:0000313" key="1">
    <source>
        <dbReference type="EMBL" id="CUN03786.1"/>
    </source>
</evidence>
<gene>
    <name evidence="1" type="ORF">ERS852444_01606</name>
</gene>
<proteinExistence type="predicted"/>
<organism evidence="1 2">
    <name type="scientific">Roseburia inulinivorans</name>
    <dbReference type="NCBI Taxonomy" id="360807"/>
    <lineage>
        <taxon>Bacteria</taxon>
        <taxon>Bacillati</taxon>
        <taxon>Bacillota</taxon>
        <taxon>Clostridia</taxon>
        <taxon>Lachnospirales</taxon>
        <taxon>Lachnospiraceae</taxon>
        <taxon>Roseburia</taxon>
    </lineage>
</organism>
<dbReference type="Proteomes" id="UP000095453">
    <property type="component" value="Unassembled WGS sequence"/>
</dbReference>
<name>A0A173TNI5_9FIRM</name>